<keyword evidence="6 8" id="KW-1133">Transmembrane helix</keyword>
<gene>
    <name evidence="9" type="ORF">KHX14_06760</name>
</gene>
<keyword evidence="4" id="KW-1003">Cell membrane</keyword>
<protein>
    <submittedName>
        <fullName evidence="9">AI-2E family transporter</fullName>
    </submittedName>
</protein>
<evidence type="ECO:0000256" key="4">
    <source>
        <dbReference type="ARBA" id="ARBA00022475"/>
    </source>
</evidence>
<comment type="subcellular location">
    <subcellularLocation>
        <location evidence="1">Cell membrane</location>
        <topology evidence="1">Multi-pass membrane protein</topology>
    </subcellularLocation>
</comment>
<feature type="transmembrane region" description="Helical" evidence="8">
    <location>
        <begin position="275"/>
        <end position="299"/>
    </location>
</feature>
<dbReference type="InterPro" id="IPR002549">
    <property type="entry name" value="AI-2E-like"/>
</dbReference>
<keyword evidence="5 8" id="KW-0812">Transmembrane</keyword>
<evidence type="ECO:0000256" key="2">
    <source>
        <dbReference type="ARBA" id="ARBA00009773"/>
    </source>
</evidence>
<evidence type="ECO:0000256" key="1">
    <source>
        <dbReference type="ARBA" id="ARBA00004651"/>
    </source>
</evidence>
<keyword evidence="7 8" id="KW-0472">Membrane</keyword>
<dbReference type="EMBL" id="JAGZCC010000035">
    <property type="protein sequence ID" value="MBS5588504.1"/>
    <property type="molecule type" value="Genomic_DNA"/>
</dbReference>
<evidence type="ECO:0000256" key="5">
    <source>
        <dbReference type="ARBA" id="ARBA00022692"/>
    </source>
</evidence>
<dbReference type="Proteomes" id="UP000751224">
    <property type="component" value="Unassembled WGS sequence"/>
</dbReference>
<reference evidence="9" key="1">
    <citation type="submission" date="2021-02" db="EMBL/GenBank/DDBJ databases">
        <title>Infant gut strain persistence is associated with maternal origin, phylogeny, and functional potential including surface adhesion and iron acquisition.</title>
        <authorList>
            <person name="Lou Y.C."/>
        </authorList>
    </citation>
    <scope>NUCLEOTIDE SEQUENCE</scope>
    <source>
        <strain evidence="9">L3_108_000G1_dasL3_108_000G1_metabat.metabat.11</strain>
    </source>
</reference>
<dbReference type="Pfam" id="PF01594">
    <property type="entry name" value="AI-2E_transport"/>
    <property type="match status" value="1"/>
</dbReference>
<sequence length="367" mass="41670">MKKNKFKQYGEWIVVGIILIAIYKVFDISWFSALISAFLPIIIGGILAYFLEPLVQVVTKLFENNKNSFLKKNKRIISTLLVCLFVLLLIILLLTWLIPVVMGYAVEFIKNIDMYVKGFEISINNSFANSEIAQMIIGIERAVVESIKNFNSKDFLELIAFAGKTGSTLLTILLGLIFCPYILIEADKLVTIFNRFMLIFIEEENLELIHNYALKSHRILGQFIYGKFIDSIIIGLIALIGFGLMKIPFFPLLAFIIFITNMIPYFGPFIGGIPVVFIVLLIEGFMPALTIALFIFILQQFDGLILGPRILGDSVGISPFWIICSITVFGGLFGFIGMFLGVPLICVIRMFFNDFIDYRKNRIIKQR</sequence>
<dbReference type="PANTHER" id="PTHR21716:SF53">
    <property type="entry name" value="PERMEASE PERM-RELATED"/>
    <property type="match status" value="1"/>
</dbReference>
<evidence type="ECO:0000256" key="3">
    <source>
        <dbReference type="ARBA" id="ARBA00022448"/>
    </source>
</evidence>
<name>A0A943I6N8_9FIRM</name>
<feature type="transmembrane region" description="Helical" evidence="8">
    <location>
        <begin position="37"/>
        <end position="55"/>
    </location>
</feature>
<feature type="transmembrane region" description="Helical" evidence="8">
    <location>
        <begin position="12"/>
        <end position="31"/>
    </location>
</feature>
<dbReference type="AlphaFoldDB" id="A0A943I6N8"/>
<comment type="caution">
    <text evidence="9">The sequence shown here is derived from an EMBL/GenBank/DDBJ whole genome shotgun (WGS) entry which is preliminary data.</text>
</comment>
<proteinExistence type="inferred from homology"/>
<accession>A0A943I6N8</accession>
<dbReference type="PANTHER" id="PTHR21716">
    <property type="entry name" value="TRANSMEMBRANE PROTEIN"/>
    <property type="match status" value="1"/>
</dbReference>
<feature type="transmembrane region" description="Helical" evidence="8">
    <location>
        <begin position="158"/>
        <end position="184"/>
    </location>
</feature>
<evidence type="ECO:0000256" key="6">
    <source>
        <dbReference type="ARBA" id="ARBA00022989"/>
    </source>
</evidence>
<evidence type="ECO:0000313" key="9">
    <source>
        <dbReference type="EMBL" id="MBS5588504.1"/>
    </source>
</evidence>
<evidence type="ECO:0000313" key="10">
    <source>
        <dbReference type="Proteomes" id="UP000751224"/>
    </source>
</evidence>
<evidence type="ECO:0000256" key="8">
    <source>
        <dbReference type="SAM" id="Phobius"/>
    </source>
</evidence>
<feature type="transmembrane region" description="Helical" evidence="8">
    <location>
        <begin position="249"/>
        <end position="268"/>
    </location>
</feature>
<dbReference type="RefSeq" id="WP_297672095.1">
    <property type="nucleotide sequence ID" value="NZ_JAGZCC010000035.1"/>
</dbReference>
<organism evidence="9 10">
    <name type="scientific">Thomasclavelia spiroformis</name>
    <dbReference type="NCBI Taxonomy" id="29348"/>
    <lineage>
        <taxon>Bacteria</taxon>
        <taxon>Bacillati</taxon>
        <taxon>Bacillota</taxon>
        <taxon>Erysipelotrichia</taxon>
        <taxon>Erysipelotrichales</taxon>
        <taxon>Coprobacillaceae</taxon>
        <taxon>Thomasclavelia</taxon>
    </lineage>
</organism>
<dbReference type="GO" id="GO:0005886">
    <property type="term" value="C:plasma membrane"/>
    <property type="evidence" value="ECO:0007669"/>
    <property type="project" value="UniProtKB-SubCell"/>
</dbReference>
<keyword evidence="3" id="KW-0813">Transport</keyword>
<feature type="transmembrane region" description="Helical" evidence="8">
    <location>
        <begin position="224"/>
        <end position="243"/>
    </location>
</feature>
<feature type="transmembrane region" description="Helical" evidence="8">
    <location>
        <begin position="319"/>
        <end position="352"/>
    </location>
</feature>
<feature type="transmembrane region" description="Helical" evidence="8">
    <location>
        <begin position="76"/>
        <end position="98"/>
    </location>
</feature>
<comment type="similarity">
    <text evidence="2">Belongs to the autoinducer-2 exporter (AI-2E) (TC 2.A.86) family.</text>
</comment>
<dbReference type="GO" id="GO:0055085">
    <property type="term" value="P:transmembrane transport"/>
    <property type="evidence" value="ECO:0007669"/>
    <property type="project" value="TreeGrafter"/>
</dbReference>
<evidence type="ECO:0000256" key="7">
    <source>
        <dbReference type="ARBA" id="ARBA00023136"/>
    </source>
</evidence>